<protein>
    <submittedName>
        <fullName evidence="2">Sigma-70 family RNA polymerase sigma factor</fullName>
    </submittedName>
</protein>
<evidence type="ECO:0000313" key="3">
    <source>
        <dbReference type="Proteomes" id="UP000287401"/>
    </source>
</evidence>
<comment type="caution">
    <text evidence="2">The sequence shown here is derived from an EMBL/GenBank/DDBJ whole genome shotgun (WGS) entry which is preliminary data.</text>
</comment>
<dbReference type="AlphaFoldDB" id="A0A430BQ07"/>
<dbReference type="InterPro" id="IPR013249">
    <property type="entry name" value="RNA_pol_sigma70_r4_t2"/>
</dbReference>
<dbReference type="Pfam" id="PF08281">
    <property type="entry name" value="Sigma70_r4_2"/>
    <property type="match status" value="1"/>
</dbReference>
<organism evidence="2 3">
    <name type="scientific">Sphingobium yanoikuyae</name>
    <name type="common">Sphingomonas yanoikuyae</name>
    <dbReference type="NCBI Taxonomy" id="13690"/>
    <lineage>
        <taxon>Bacteria</taxon>
        <taxon>Pseudomonadati</taxon>
        <taxon>Pseudomonadota</taxon>
        <taxon>Alphaproteobacteria</taxon>
        <taxon>Sphingomonadales</taxon>
        <taxon>Sphingomonadaceae</taxon>
        <taxon>Sphingobium</taxon>
    </lineage>
</organism>
<dbReference type="Proteomes" id="UP000287401">
    <property type="component" value="Unassembled WGS sequence"/>
</dbReference>
<evidence type="ECO:0000313" key="2">
    <source>
        <dbReference type="EMBL" id="RSU54796.1"/>
    </source>
</evidence>
<dbReference type="InterPro" id="IPR036388">
    <property type="entry name" value="WH-like_DNA-bd_sf"/>
</dbReference>
<name>A0A430BQ07_SPHYA</name>
<dbReference type="GO" id="GO:0016987">
    <property type="term" value="F:sigma factor activity"/>
    <property type="evidence" value="ECO:0007669"/>
    <property type="project" value="InterPro"/>
</dbReference>
<dbReference type="GO" id="GO:0003677">
    <property type="term" value="F:DNA binding"/>
    <property type="evidence" value="ECO:0007669"/>
    <property type="project" value="InterPro"/>
</dbReference>
<gene>
    <name evidence="2" type="ORF">DAH51_19150</name>
</gene>
<dbReference type="SUPFAM" id="SSF88659">
    <property type="entry name" value="Sigma3 and sigma4 domains of RNA polymerase sigma factors"/>
    <property type="match status" value="1"/>
</dbReference>
<evidence type="ECO:0000259" key="1">
    <source>
        <dbReference type="Pfam" id="PF08281"/>
    </source>
</evidence>
<dbReference type="InterPro" id="IPR013324">
    <property type="entry name" value="RNA_pol_sigma_r3/r4-like"/>
</dbReference>
<sequence>MVVIGKGRVRREAGLRPDFNNIASFAMPPWIPAKMVQAVSAILSRMQTRRRSARELREDTRWLRRIIRSEPQPGRRILELYFIEKCPVDDIAIRLDLSVETVRRHLLRAIHRFEEERVS</sequence>
<dbReference type="GO" id="GO:0006352">
    <property type="term" value="P:DNA-templated transcription initiation"/>
    <property type="evidence" value="ECO:0007669"/>
    <property type="project" value="InterPro"/>
</dbReference>
<accession>A0A430BQ07</accession>
<reference evidence="2 3" key="1">
    <citation type="submission" date="2018-07" db="EMBL/GenBank/DDBJ databases">
        <title>Genomic and Epidemiologic Investigation of an Indolent Hospital Outbreak.</title>
        <authorList>
            <person name="Johnson R.C."/>
            <person name="Deming C."/>
            <person name="Conlan S."/>
            <person name="Zellmer C.J."/>
            <person name="Michelin A.V."/>
            <person name="Lee-Lin S."/>
            <person name="Thomas P.J."/>
            <person name="Park M."/>
            <person name="Weingarten R.A."/>
            <person name="Less J."/>
            <person name="Dekker J.P."/>
            <person name="Frank K.M."/>
            <person name="Musser K.A."/>
            <person name="Mcquiston J.R."/>
            <person name="Henderson D.K."/>
            <person name="Lau A.F."/>
            <person name="Palmore T.N."/>
            <person name="Segre J.A."/>
        </authorList>
    </citation>
    <scope>NUCLEOTIDE SEQUENCE [LARGE SCALE GENOMIC DNA]</scope>
    <source>
        <strain evidence="2 3">SK-NIH.Env6_1116</strain>
    </source>
</reference>
<dbReference type="Gene3D" id="1.10.10.10">
    <property type="entry name" value="Winged helix-like DNA-binding domain superfamily/Winged helix DNA-binding domain"/>
    <property type="match status" value="1"/>
</dbReference>
<feature type="domain" description="RNA polymerase sigma factor 70 region 4 type 2" evidence="1">
    <location>
        <begin position="74"/>
        <end position="109"/>
    </location>
</feature>
<dbReference type="EMBL" id="QRAL01000026">
    <property type="protein sequence ID" value="RSU54796.1"/>
    <property type="molecule type" value="Genomic_DNA"/>
</dbReference>
<proteinExistence type="predicted"/>